<dbReference type="EMBL" id="CP042425">
    <property type="protein sequence ID" value="QEL13197.1"/>
    <property type="molecule type" value="Genomic_DNA"/>
</dbReference>
<proteinExistence type="predicted"/>
<evidence type="ECO:0000313" key="2">
    <source>
        <dbReference type="EMBL" id="QEL13197.1"/>
    </source>
</evidence>
<gene>
    <name evidence="2" type="ORF">PX52LOC_00050</name>
</gene>
<dbReference type="AlphaFoldDB" id="A0A5C1A496"/>
<reference evidence="3" key="1">
    <citation type="submission" date="2019-08" db="EMBL/GenBank/DDBJ databases">
        <title>Limnoglobus roseus gen. nov., sp. nov., a novel freshwater planctomycete with a giant genome from the family Gemmataceae.</title>
        <authorList>
            <person name="Kulichevskaya I.S."/>
            <person name="Naumoff D.G."/>
            <person name="Miroshnikov K."/>
            <person name="Ivanova A."/>
            <person name="Philippov D.A."/>
            <person name="Hakobyan A."/>
            <person name="Rijpstra I.C."/>
            <person name="Sinninghe Damste J.S."/>
            <person name="Liesack W."/>
            <person name="Dedysh S.N."/>
        </authorList>
    </citation>
    <scope>NUCLEOTIDE SEQUENCE [LARGE SCALE GENOMIC DNA]</scope>
    <source>
        <strain evidence="3">PX52</strain>
    </source>
</reference>
<evidence type="ECO:0000256" key="1">
    <source>
        <dbReference type="SAM" id="MobiDB-lite"/>
    </source>
</evidence>
<dbReference type="Proteomes" id="UP000324974">
    <property type="component" value="Chromosome"/>
</dbReference>
<dbReference type="InterPro" id="IPR016024">
    <property type="entry name" value="ARM-type_fold"/>
</dbReference>
<dbReference type="InterPro" id="IPR004155">
    <property type="entry name" value="PBS_lyase_HEAT"/>
</dbReference>
<name>A0A5C1A496_9BACT</name>
<dbReference type="SMART" id="SM00567">
    <property type="entry name" value="EZ_HEAT"/>
    <property type="match status" value="5"/>
</dbReference>
<accession>A0A5C1A496</accession>
<feature type="region of interest" description="Disordered" evidence="1">
    <location>
        <begin position="219"/>
        <end position="248"/>
    </location>
</feature>
<dbReference type="GO" id="GO:0016491">
    <property type="term" value="F:oxidoreductase activity"/>
    <property type="evidence" value="ECO:0007669"/>
    <property type="project" value="TreeGrafter"/>
</dbReference>
<keyword evidence="3" id="KW-1185">Reference proteome</keyword>
<dbReference type="Pfam" id="PF13646">
    <property type="entry name" value="HEAT_2"/>
    <property type="match status" value="1"/>
</dbReference>
<dbReference type="SUPFAM" id="SSF48371">
    <property type="entry name" value="ARM repeat"/>
    <property type="match status" value="1"/>
</dbReference>
<protein>
    <submittedName>
        <fullName evidence="2">HEAT repeat domain-containing protein</fullName>
    </submittedName>
</protein>
<dbReference type="PANTHER" id="PTHR12697:SF38">
    <property type="entry name" value="PBS LYASE HEAT DOMAIN PROTEIN REPEAT-CONTAINING PROTEIN"/>
    <property type="match status" value="1"/>
</dbReference>
<dbReference type="KEGG" id="lrs:PX52LOC_00050"/>
<evidence type="ECO:0000313" key="3">
    <source>
        <dbReference type="Proteomes" id="UP000324974"/>
    </source>
</evidence>
<dbReference type="Gene3D" id="1.25.10.10">
    <property type="entry name" value="Leucine-rich Repeat Variant"/>
    <property type="match status" value="1"/>
</dbReference>
<dbReference type="PANTHER" id="PTHR12697">
    <property type="entry name" value="PBS LYASE HEAT-LIKE PROTEIN"/>
    <property type="match status" value="1"/>
</dbReference>
<dbReference type="RefSeq" id="WP_168218729.1">
    <property type="nucleotide sequence ID" value="NZ_CP042425.1"/>
</dbReference>
<sequence>MEQLSPQVMHRLVFTVLMQHLPESQCAPALHLLTDALTHSQSQIRELAVVAIAEMPIAEARRVEALSPALRDSSARVRRRSARAIGDQGPAAVTALPLLMSGLKDSDPSVRRDCVGAIGRLGATAYAAVPLMMPLLSDGDVRTRVVTAVALKRIGRASVPALLNGLLSNDPELRGRCVTLLGQIAPDDERVALALEAVDDDADRDVQLRIDAAMLAVRTPPPTPMPFRQQLDRRTPPCIPSPDRITPLASPAMERFSTMR</sequence>
<dbReference type="InterPro" id="IPR011989">
    <property type="entry name" value="ARM-like"/>
</dbReference>
<organism evidence="2 3">
    <name type="scientific">Limnoglobus roseus</name>
    <dbReference type="NCBI Taxonomy" id="2598579"/>
    <lineage>
        <taxon>Bacteria</taxon>
        <taxon>Pseudomonadati</taxon>
        <taxon>Planctomycetota</taxon>
        <taxon>Planctomycetia</taxon>
        <taxon>Gemmatales</taxon>
        <taxon>Gemmataceae</taxon>
        <taxon>Limnoglobus</taxon>
    </lineage>
</organism>